<keyword evidence="3 7" id="KW-0479">Metal-binding</keyword>
<protein>
    <submittedName>
        <fullName evidence="8">Putative FeFe hydrogenase subunit HydC (NuoE) (Modular protein)</fullName>
    </submittedName>
</protein>
<accession>A0A212LHB9</accession>
<dbReference type="Pfam" id="PF01257">
    <property type="entry name" value="2Fe-2S_thioredx"/>
    <property type="match status" value="1"/>
</dbReference>
<keyword evidence="2 7" id="KW-0001">2Fe-2S</keyword>
<proteinExistence type="inferred from homology"/>
<dbReference type="GO" id="GO:0051537">
    <property type="term" value="F:2 iron, 2 sulfur cluster binding"/>
    <property type="evidence" value="ECO:0007669"/>
    <property type="project" value="UniProtKB-KW"/>
</dbReference>
<organism evidence="8">
    <name type="scientific">uncultured Pleomorphomonas sp</name>
    <dbReference type="NCBI Taxonomy" id="442121"/>
    <lineage>
        <taxon>Bacteria</taxon>
        <taxon>Pseudomonadati</taxon>
        <taxon>Pseudomonadota</taxon>
        <taxon>Alphaproteobacteria</taxon>
        <taxon>Hyphomicrobiales</taxon>
        <taxon>Pleomorphomonadaceae</taxon>
        <taxon>Pleomorphomonas</taxon>
        <taxon>environmental samples</taxon>
    </lineage>
</organism>
<comment type="cofactor">
    <cofactor evidence="7">
        <name>[2Fe-2S] cluster</name>
        <dbReference type="ChEBI" id="CHEBI:190135"/>
    </cofactor>
    <text evidence="7">Binds 1 [2Fe-2S] cluster.</text>
</comment>
<dbReference type="SUPFAM" id="SSF52833">
    <property type="entry name" value="Thioredoxin-like"/>
    <property type="match status" value="1"/>
</dbReference>
<feature type="binding site" evidence="7">
    <location>
        <position position="137"/>
    </location>
    <ligand>
        <name>[2Fe-2S] cluster</name>
        <dbReference type="ChEBI" id="CHEBI:190135"/>
    </ligand>
</feature>
<comment type="cofactor">
    <cofactor evidence="6">
        <name>[2Fe-2S] cluster</name>
        <dbReference type="ChEBI" id="CHEBI:190135"/>
    </cofactor>
</comment>
<keyword evidence="4 7" id="KW-0408">Iron</keyword>
<evidence type="ECO:0000256" key="7">
    <source>
        <dbReference type="PIRSR" id="PIRSR000216-1"/>
    </source>
</evidence>
<dbReference type="EMBL" id="FMJD01000008">
    <property type="protein sequence ID" value="SCM76963.1"/>
    <property type="molecule type" value="Genomic_DNA"/>
</dbReference>
<dbReference type="Gene3D" id="1.10.10.1590">
    <property type="entry name" value="NADH-quinone oxidoreductase subunit E"/>
    <property type="match status" value="1"/>
</dbReference>
<evidence type="ECO:0000256" key="5">
    <source>
        <dbReference type="ARBA" id="ARBA00023014"/>
    </source>
</evidence>
<evidence type="ECO:0000256" key="1">
    <source>
        <dbReference type="ARBA" id="ARBA00010643"/>
    </source>
</evidence>
<dbReference type="PANTHER" id="PTHR43342:SF1">
    <property type="entry name" value="BIFURCATING [FEFE] HYDROGENASE GAMMA SUBUNIT"/>
    <property type="match status" value="1"/>
</dbReference>
<dbReference type="GO" id="GO:0016491">
    <property type="term" value="F:oxidoreductase activity"/>
    <property type="evidence" value="ECO:0007669"/>
    <property type="project" value="InterPro"/>
</dbReference>
<sequence length="181" mass="19785">MSEDSVVEDIESEVEEAPEDEIIVLAQKWKRKRGSLIMALHELQGRLGYVPRESAMKLGREMGVPLANIYEVLTFYNYFKLESPGKYIISVCTGTACHIKGSPKLLHGIEDELGIKEGESTPDGEYHLQGVRCLGCCGLAPLASVNGKVYGKQDVTNARGLLEQVGHDQPMHVAAEAADAE</sequence>
<evidence type="ECO:0000256" key="3">
    <source>
        <dbReference type="ARBA" id="ARBA00022723"/>
    </source>
</evidence>
<reference evidence="8" key="1">
    <citation type="submission" date="2016-08" db="EMBL/GenBank/DDBJ databases">
        <authorList>
            <person name="Seilhamer J.J."/>
        </authorList>
    </citation>
    <scope>NUCLEOTIDE SEQUENCE</scope>
    <source>
        <strain evidence="8">86</strain>
    </source>
</reference>
<gene>
    <name evidence="8" type="ORF">KL86PLE_40768</name>
</gene>
<feature type="binding site" evidence="7">
    <location>
        <position position="97"/>
    </location>
    <ligand>
        <name>[2Fe-2S] cluster</name>
        <dbReference type="ChEBI" id="CHEBI:190135"/>
    </ligand>
</feature>
<dbReference type="InterPro" id="IPR036249">
    <property type="entry name" value="Thioredoxin-like_sf"/>
</dbReference>
<dbReference type="InterPro" id="IPR002023">
    <property type="entry name" value="NuoE-like"/>
</dbReference>
<name>A0A212LHB9_9HYPH</name>
<evidence type="ECO:0000256" key="4">
    <source>
        <dbReference type="ARBA" id="ARBA00023004"/>
    </source>
</evidence>
<dbReference type="PANTHER" id="PTHR43342">
    <property type="entry name" value="NADH-QUINONE OXIDOREDUCTASE, E SUBUNIT"/>
    <property type="match status" value="1"/>
</dbReference>
<dbReference type="InterPro" id="IPR041921">
    <property type="entry name" value="NuoE_N"/>
</dbReference>
<evidence type="ECO:0000313" key="8">
    <source>
        <dbReference type="EMBL" id="SCM76963.1"/>
    </source>
</evidence>
<dbReference type="InterPro" id="IPR042128">
    <property type="entry name" value="NuoE_dom"/>
</dbReference>
<keyword evidence="5 7" id="KW-0411">Iron-sulfur</keyword>
<feature type="binding site" evidence="7">
    <location>
        <position position="133"/>
    </location>
    <ligand>
        <name>[2Fe-2S] cluster</name>
        <dbReference type="ChEBI" id="CHEBI:190135"/>
    </ligand>
</feature>
<comment type="similarity">
    <text evidence="1">Belongs to the complex I 24 kDa subunit family.</text>
</comment>
<dbReference type="CDD" id="cd03064">
    <property type="entry name" value="TRX_Fd_NuoE"/>
    <property type="match status" value="1"/>
</dbReference>
<dbReference type="InterPro" id="IPR028431">
    <property type="entry name" value="NADP_DH_HndA-like"/>
</dbReference>
<dbReference type="Gene3D" id="3.40.30.10">
    <property type="entry name" value="Glutaredoxin"/>
    <property type="match status" value="1"/>
</dbReference>
<dbReference type="AlphaFoldDB" id="A0A212LHB9"/>
<dbReference type="GO" id="GO:0046872">
    <property type="term" value="F:metal ion binding"/>
    <property type="evidence" value="ECO:0007669"/>
    <property type="project" value="UniProtKB-KW"/>
</dbReference>
<dbReference type="RefSeq" id="WP_288196980.1">
    <property type="nucleotide sequence ID" value="NZ_LT608334.1"/>
</dbReference>
<evidence type="ECO:0000256" key="6">
    <source>
        <dbReference type="ARBA" id="ARBA00034078"/>
    </source>
</evidence>
<dbReference type="PIRSF" id="PIRSF000216">
    <property type="entry name" value="NADH_DH_24kDa"/>
    <property type="match status" value="1"/>
</dbReference>
<evidence type="ECO:0000256" key="2">
    <source>
        <dbReference type="ARBA" id="ARBA00022714"/>
    </source>
</evidence>
<feature type="binding site" evidence="7">
    <location>
        <position position="92"/>
    </location>
    <ligand>
        <name>[2Fe-2S] cluster</name>
        <dbReference type="ChEBI" id="CHEBI:190135"/>
    </ligand>
</feature>